<feature type="signal peptide" evidence="3">
    <location>
        <begin position="1"/>
        <end position="22"/>
    </location>
</feature>
<accession>A0AAD3CLT8</accession>
<dbReference type="PROSITE" id="PS00022">
    <property type="entry name" value="EGF_1"/>
    <property type="match status" value="1"/>
</dbReference>
<feature type="domain" description="EGF-like" evidence="4 5">
    <location>
        <begin position="120"/>
        <end position="131"/>
    </location>
</feature>
<evidence type="ECO:0000256" key="2">
    <source>
        <dbReference type="SAM" id="Phobius"/>
    </source>
</evidence>
<keyword evidence="2" id="KW-1133">Transmembrane helix</keyword>
<dbReference type="EMBL" id="BLLK01000025">
    <property type="protein sequence ID" value="GFH47938.1"/>
    <property type="molecule type" value="Genomic_DNA"/>
</dbReference>
<dbReference type="InterPro" id="IPR000742">
    <property type="entry name" value="EGF"/>
</dbReference>
<feature type="region of interest" description="Disordered" evidence="1">
    <location>
        <begin position="174"/>
        <end position="194"/>
    </location>
</feature>
<gene>
    <name evidence="6" type="ORF">CTEN210_04414</name>
</gene>
<keyword evidence="3" id="KW-0732">Signal</keyword>
<evidence type="ECO:0000313" key="7">
    <source>
        <dbReference type="Proteomes" id="UP001054902"/>
    </source>
</evidence>
<protein>
    <recommendedName>
        <fullName evidence="4 5">EGF-like domain-containing protein</fullName>
    </recommendedName>
</protein>
<dbReference type="PROSITE" id="PS01186">
    <property type="entry name" value="EGF_2"/>
    <property type="match status" value="1"/>
</dbReference>
<name>A0AAD3CLT8_9STRA</name>
<sequence>MKSYLPIAFLFTILSKLSSAQATKTCPDGNICYNGSICTKIDNGYTSKIEGRQYRCDCSYELTSGSDFYAGYGCEFAAEDYCYDGVYATTEEKSNAICTNGKCIENIYAEEDGKFEFKGCECEDGYEGDFCEFEAGKGIIKKNKKNTSGRDFAIALPVVGLVVVGAFYWNKRRKSSSQNDSSPAVEMKEEAEII</sequence>
<keyword evidence="2" id="KW-0472">Membrane</keyword>
<dbReference type="Proteomes" id="UP001054902">
    <property type="component" value="Unassembled WGS sequence"/>
</dbReference>
<evidence type="ECO:0000259" key="5">
    <source>
        <dbReference type="PROSITE" id="PS01186"/>
    </source>
</evidence>
<evidence type="ECO:0000256" key="3">
    <source>
        <dbReference type="SAM" id="SignalP"/>
    </source>
</evidence>
<keyword evidence="2" id="KW-0812">Transmembrane</keyword>
<evidence type="ECO:0000256" key="1">
    <source>
        <dbReference type="SAM" id="MobiDB-lite"/>
    </source>
</evidence>
<dbReference type="AlphaFoldDB" id="A0AAD3CLT8"/>
<evidence type="ECO:0000259" key="4">
    <source>
        <dbReference type="PROSITE" id="PS00022"/>
    </source>
</evidence>
<comment type="caution">
    <text evidence="6">The sequence shown here is derived from an EMBL/GenBank/DDBJ whole genome shotgun (WGS) entry which is preliminary data.</text>
</comment>
<feature type="transmembrane region" description="Helical" evidence="2">
    <location>
        <begin position="152"/>
        <end position="169"/>
    </location>
</feature>
<reference evidence="6 7" key="1">
    <citation type="journal article" date="2021" name="Sci. Rep.">
        <title>The genome of the diatom Chaetoceros tenuissimus carries an ancient integrated fragment of an extant virus.</title>
        <authorList>
            <person name="Hongo Y."/>
            <person name="Kimura K."/>
            <person name="Takaki Y."/>
            <person name="Yoshida Y."/>
            <person name="Baba S."/>
            <person name="Kobayashi G."/>
            <person name="Nagasaki K."/>
            <person name="Hano T."/>
            <person name="Tomaru Y."/>
        </authorList>
    </citation>
    <scope>NUCLEOTIDE SEQUENCE [LARGE SCALE GENOMIC DNA]</scope>
    <source>
        <strain evidence="6 7">NIES-3715</strain>
    </source>
</reference>
<keyword evidence="7" id="KW-1185">Reference proteome</keyword>
<organism evidence="6 7">
    <name type="scientific">Chaetoceros tenuissimus</name>
    <dbReference type="NCBI Taxonomy" id="426638"/>
    <lineage>
        <taxon>Eukaryota</taxon>
        <taxon>Sar</taxon>
        <taxon>Stramenopiles</taxon>
        <taxon>Ochrophyta</taxon>
        <taxon>Bacillariophyta</taxon>
        <taxon>Coscinodiscophyceae</taxon>
        <taxon>Chaetocerotophycidae</taxon>
        <taxon>Chaetocerotales</taxon>
        <taxon>Chaetocerotaceae</taxon>
        <taxon>Chaetoceros</taxon>
    </lineage>
</organism>
<evidence type="ECO:0000313" key="6">
    <source>
        <dbReference type="EMBL" id="GFH47938.1"/>
    </source>
</evidence>
<proteinExistence type="predicted"/>
<feature type="chain" id="PRO_5042067152" description="EGF-like domain-containing protein" evidence="3">
    <location>
        <begin position="23"/>
        <end position="194"/>
    </location>
</feature>
<dbReference type="Gene3D" id="2.10.25.10">
    <property type="entry name" value="Laminin"/>
    <property type="match status" value="1"/>
</dbReference>